<comment type="caution">
    <text evidence="1">The sequence shown here is derived from an EMBL/GenBank/DDBJ whole genome shotgun (WGS) entry which is preliminary data.</text>
</comment>
<proteinExistence type="predicted"/>
<dbReference type="AlphaFoldDB" id="A0A3M7S9V5"/>
<name>A0A3M7S9V5_BRAPC</name>
<dbReference type="EMBL" id="REGN01001814">
    <property type="protein sequence ID" value="RNA32358.1"/>
    <property type="molecule type" value="Genomic_DNA"/>
</dbReference>
<dbReference type="Proteomes" id="UP000276133">
    <property type="component" value="Unassembled WGS sequence"/>
</dbReference>
<evidence type="ECO:0000313" key="2">
    <source>
        <dbReference type="Proteomes" id="UP000276133"/>
    </source>
</evidence>
<organism evidence="1 2">
    <name type="scientific">Brachionus plicatilis</name>
    <name type="common">Marine rotifer</name>
    <name type="synonym">Brachionus muelleri</name>
    <dbReference type="NCBI Taxonomy" id="10195"/>
    <lineage>
        <taxon>Eukaryota</taxon>
        <taxon>Metazoa</taxon>
        <taxon>Spiralia</taxon>
        <taxon>Gnathifera</taxon>
        <taxon>Rotifera</taxon>
        <taxon>Eurotatoria</taxon>
        <taxon>Monogononta</taxon>
        <taxon>Pseudotrocha</taxon>
        <taxon>Ploima</taxon>
        <taxon>Brachionidae</taxon>
        <taxon>Brachionus</taxon>
    </lineage>
</organism>
<sequence>MLINILNASLPLDIQKIASYISNLNKKEFFAILKFEIKQIGPNIILFISFEWYSIKPLCKMLNNATNMEMPRQAGIERSPSFQSNDQNTIIKINIMLDMFGNF</sequence>
<evidence type="ECO:0000313" key="1">
    <source>
        <dbReference type="EMBL" id="RNA32358.1"/>
    </source>
</evidence>
<gene>
    <name evidence="1" type="ORF">BpHYR1_024781</name>
</gene>
<keyword evidence="2" id="KW-1185">Reference proteome</keyword>
<reference evidence="1 2" key="1">
    <citation type="journal article" date="2018" name="Sci. Rep.">
        <title>Genomic signatures of local adaptation to the degree of environmental predictability in rotifers.</title>
        <authorList>
            <person name="Franch-Gras L."/>
            <person name="Hahn C."/>
            <person name="Garcia-Roger E.M."/>
            <person name="Carmona M.J."/>
            <person name="Serra M."/>
            <person name="Gomez A."/>
        </authorList>
    </citation>
    <scope>NUCLEOTIDE SEQUENCE [LARGE SCALE GENOMIC DNA]</scope>
    <source>
        <strain evidence="1">HYR1</strain>
    </source>
</reference>
<accession>A0A3M7S9V5</accession>
<protein>
    <submittedName>
        <fullName evidence="1">Uncharacterized protein</fullName>
    </submittedName>
</protein>